<keyword evidence="5" id="KW-1185">Reference proteome</keyword>
<dbReference type="SUPFAM" id="SSF54523">
    <property type="entry name" value="Pili subunits"/>
    <property type="match status" value="1"/>
</dbReference>
<dbReference type="PANTHER" id="PTHR30093">
    <property type="entry name" value="GENERAL SECRETION PATHWAY PROTEIN G"/>
    <property type="match status" value="1"/>
</dbReference>
<dbReference type="GO" id="GO:0015628">
    <property type="term" value="P:protein secretion by the type II secretion system"/>
    <property type="evidence" value="ECO:0007669"/>
    <property type="project" value="InterPro"/>
</dbReference>
<dbReference type="PRINTS" id="PR00813">
    <property type="entry name" value="BCTERIALGSPG"/>
</dbReference>
<evidence type="ECO:0000256" key="2">
    <source>
        <dbReference type="SAM" id="MobiDB-lite"/>
    </source>
</evidence>
<dbReference type="InterPro" id="IPR000983">
    <property type="entry name" value="Bac_GSPG_pilin"/>
</dbReference>
<reference evidence="4 5" key="1">
    <citation type="submission" date="2019-02" db="EMBL/GenBank/DDBJ databases">
        <title>Deep-cultivation of Planctomycetes and their phenomic and genomic characterization uncovers novel biology.</title>
        <authorList>
            <person name="Wiegand S."/>
            <person name="Jogler M."/>
            <person name="Boedeker C."/>
            <person name="Pinto D."/>
            <person name="Vollmers J."/>
            <person name="Rivas-Marin E."/>
            <person name="Kohn T."/>
            <person name="Peeters S.H."/>
            <person name="Heuer A."/>
            <person name="Rast P."/>
            <person name="Oberbeckmann S."/>
            <person name="Bunk B."/>
            <person name="Jeske O."/>
            <person name="Meyerdierks A."/>
            <person name="Storesund J.E."/>
            <person name="Kallscheuer N."/>
            <person name="Luecker S."/>
            <person name="Lage O.M."/>
            <person name="Pohl T."/>
            <person name="Merkel B.J."/>
            <person name="Hornburger P."/>
            <person name="Mueller R.-W."/>
            <person name="Bruemmer F."/>
            <person name="Labrenz M."/>
            <person name="Spormann A.M."/>
            <person name="Op den Camp H."/>
            <person name="Overmann J."/>
            <person name="Amann R."/>
            <person name="Jetten M.S.M."/>
            <person name="Mascher T."/>
            <person name="Medema M.H."/>
            <person name="Devos D.P."/>
            <person name="Kaster A.-K."/>
            <person name="Ovreas L."/>
            <person name="Rohde M."/>
            <person name="Galperin M.Y."/>
            <person name="Jogler C."/>
        </authorList>
    </citation>
    <scope>NUCLEOTIDE SEQUENCE [LARGE SCALE GENOMIC DNA]</scope>
    <source>
        <strain evidence="4 5">I41</strain>
    </source>
</reference>
<organism evidence="4 5">
    <name type="scientific">Lacipirellula limnantheis</name>
    <dbReference type="NCBI Taxonomy" id="2528024"/>
    <lineage>
        <taxon>Bacteria</taxon>
        <taxon>Pseudomonadati</taxon>
        <taxon>Planctomycetota</taxon>
        <taxon>Planctomycetia</taxon>
        <taxon>Pirellulales</taxon>
        <taxon>Lacipirellulaceae</taxon>
        <taxon>Lacipirellula</taxon>
    </lineage>
</organism>
<feature type="region of interest" description="Disordered" evidence="2">
    <location>
        <begin position="1"/>
        <end position="29"/>
    </location>
</feature>
<evidence type="ECO:0008006" key="6">
    <source>
        <dbReference type="Google" id="ProtNLM"/>
    </source>
</evidence>
<dbReference type="AlphaFoldDB" id="A0A517TVZ0"/>
<keyword evidence="3" id="KW-0812">Transmembrane</keyword>
<accession>A0A517TVZ0</accession>
<dbReference type="NCBIfam" id="TIGR02532">
    <property type="entry name" value="IV_pilin_GFxxxE"/>
    <property type="match status" value="1"/>
</dbReference>
<dbReference type="Proteomes" id="UP000317909">
    <property type="component" value="Chromosome"/>
</dbReference>
<evidence type="ECO:0000313" key="5">
    <source>
        <dbReference type="Proteomes" id="UP000317909"/>
    </source>
</evidence>
<protein>
    <recommendedName>
        <fullName evidence="6">Type II secretion system protein G</fullName>
    </recommendedName>
</protein>
<dbReference type="InterPro" id="IPR012902">
    <property type="entry name" value="N_methyl_site"/>
</dbReference>
<keyword evidence="1" id="KW-0488">Methylation</keyword>
<dbReference type="KEGG" id="llh:I41_17230"/>
<dbReference type="PANTHER" id="PTHR30093:SF2">
    <property type="entry name" value="TYPE II SECRETION SYSTEM PROTEIN H"/>
    <property type="match status" value="1"/>
</dbReference>
<dbReference type="EMBL" id="CP036339">
    <property type="protein sequence ID" value="QDT72543.1"/>
    <property type="molecule type" value="Genomic_DNA"/>
</dbReference>
<evidence type="ECO:0000256" key="1">
    <source>
        <dbReference type="ARBA" id="ARBA00022481"/>
    </source>
</evidence>
<name>A0A517TVZ0_9BACT</name>
<dbReference type="Gene3D" id="3.30.700.10">
    <property type="entry name" value="Glycoprotein, Type 4 Pilin"/>
    <property type="match status" value="1"/>
</dbReference>
<dbReference type="GO" id="GO:0015627">
    <property type="term" value="C:type II protein secretion system complex"/>
    <property type="evidence" value="ECO:0007669"/>
    <property type="project" value="InterPro"/>
</dbReference>
<dbReference type="RefSeq" id="WP_168206764.1">
    <property type="nucleotide sequence ID" value="NZ_CP036339.1"/>
</dbReference>
<sequence>MQDSQSAVSRKPSAVSRPAHRLSPPTSDLRPLASRRSAFTLTELLIVIAIIGILASLIAAAAVNAMRAARRGQTLLEIKNIAGAMENFKNDYGAYPPNGMNPDPSKVSTAGSPAALVKSDFTRAFKKAFPKHQEPQQLIDALSGNGPSAVNLPNGMTAAEALYFWLGGFSSDEIYPISGPNGPSFLQANGEVLENRARRYEFDLGRLGPRNDNGTYKQGTGPTDGRFLVYQSPIPSENNANRQINLWRYSPKGSEQPLVYFDTSRHKPYQYDAAASMTAPNLFALKKVREGLAAPNTLKDIAFVDNKFQILHAGLDDDWGDFGPSALVAANPSALVVLFPTGPFIGPIADTLTNFTDGTLADESEQ</sequence>
<keyword evidence="3" id="KW-1133">Transmembrane helix</keyword>
<evidence type="ECO:0000313" key="4">
    <source>
        <dbReference type="EMBL" id="QDT72543.1"/>
    </source>
</evidence>
<proteinExistence type="predicted"/>
<feature type="transmembrane region" description="Helical" evidence="3">
    <location>
        <begin position="44"/>
        <end position="63"/>
    </location>
</feature>
<gene>
    <name evidence="4" type="ORF">I41_17230</name>
</gene>
<dbReference type="InterPro" id="IPR045584">
    <property type="entry name" value="Pilin-like"/>
</dbReference>
<dbReference type="Pfam" id="PF07963">
    <property type="entry name" value="N_methyl"/>
    <property type="match status" value="1"/>
</dbReference>
<keyword evidence="3" id="KW-0472">Membrane</keyword>
<evidence type="ECO:0000256" key="3">
    <source>
        <dbReference type="SAM" id="Phobius"/>
    </source>
</evidence>